<dbReference type="PANTHER" id="PTHR32094">
    <property type="entry name" value="FANCONI ANEMIA GROUP E PROTEIN"/>
    <property type="match status" value="1"/>
</dbReference>
<sequence length="344" mass="39743">MMRENTDSEAFYQKYTLSEETMAKLESIREALKDNIAQANPMWKLIAEQEQNEKEICSESEDSDDKDEPMDNNESQTNCDQSVPPPSTQFYFTQTERTIEPKRSIAAVPQRCDILECACENLERNNGKLDFFQLENLSDEDLVPLVDEMARKLSPKGIYNLCLSMNDMTVEQRIKYLNIFCTHLLLPKIVELEEPSRLLSSAIVECIKMFPDEVQQLIFVPILNIELKDITLITTIVNAFDQQRKTILLGKFLACVEELKLWHISVLQSLLSVRLDHNMIDKIIKLFLEKALCYSKDKNFGKLMLSFLKINTALIEEQKNVMAEIAAVNETLFKKPIENILRNM</sequence>
<dbReference type="EMBL" id="ADTU01025540">
    <property type="status" value="NOT_ANNOTATED_CDS"/>
    <property type="molecule type" value="Genomic_DNA"/>
</dbReference>
<accession>A0A158NT50</accession>
<dbReference type="GO" id="GO:0036297">
    <property type="term" value="P:interstrand cross-link repair"/>
    <property type="evidence" value="ECO:0007669"/>
    <property type="project" value="InterPro"/>
</dbReference>
<dbReference type="Gene3D" id="1.25.40.480">
    <property type="match status" value="1"/>
</dbReference>
<name>A0A158NT50_ATTCE</name>
<reference evidence="3" key="1">
    <citation type="journal article" date="2011" name="PLoS Genet.">
        <title>The genome sequence of the leaf-cutter ant Atta cephalotes reveals insights into its obligate symbiotic lifestyle.</title>
        <authorList>
            <person name="Suen G."/>
            <person name="Teiling C."/>
            <person name="Li L."/>
            <person name="Holt C."/>
            <person name="Abouheif E."/>
            <person name="Bornberg-Bauer E."/>
            <person name="Bouffard P."/>
            <person name="Caldera E.J."/>
            <person name="Cash E."/>
            <person name="Cavanaugh A."/>
            <person name="Denas O."/>
            <person name="Elhaik E."/>
            <person name="Fave M.J."/>
            <person name="Gadau J."/>
            <person name="Gibson J.D."/>
            <person name="Graur D."/>
            <person name="Grubbs K.J."/>
            <person name="Hagen D.E."/>
            <person name="Harkins T.T."/>
            <person name="Helmkampf M."/>
            <person name="Hu H."/>
            <person name="Johnson B.R."/>
            <person name="Kim J."/>
            <person name="Marsh S.E."/>
            <person name="Moeller J.A."/>
            <person name="Munoz-Torres M.C."/>
            <person name="Murphy M.C."/>
            <person name="Naughton M.C."/>
            <person name="Nigam S."/>
            <person name="Overson R."/>
            <person name="Rajakumar R."/>
            <person name="Reese J.T."/>
            <person name="Scott J.J."/>
            <person name="Smith C.R."/>
            <person name="Tao S."/>
            <person name="Tsutsui N.D."/>
            <person name="Viljakainen L."/>
            <person name="Wissler L."/>
            <person name="Yandell M.D."/>
            <person name="Zimmer F."/>
            <person name="Taylor J."/>
            <person name="Slater S.C."/>
            <person name="Clifton S.W."/>
            <person name="Warren W.C."/>
            <person name="Elsik C.G."/>
            <person name="Smith C.D."/>
            <person name="Weinstock G.M."/>
            <person name="Gerardo N.M."/>
            <person name="Currie C.R."/>
        </authorList>
    </citation>
    <scope>NUCLEOTIDE SEQUENCE [LARGE SCALE GENOMIC DNA]</scope>
</reference>
<organism evidence="2 3">
    <name type="scientific">Atta cephalotes</name>
    <name type="common">Leafcutter ant</name>
    <dbReference type="NCBI Taxonomy" id="12957"/>
    <lineage>
        <taxon>Eukaryota</taxon>
        <taxon>Metazoa</taxon>
        <taxon>Ecdysozoa</taxon>
        <taxon>Arthropoda</taxon>
        <taxon>Hexapoda</taxon>
        <taxon>Insecta</taxon>
        <taxon>Pterygota</taxon>
        <taxon>Neoptera</taxon>
        <taxon>Endopterygota</taxon>
        <taxon>Hymenoptera</taxon>
        <taxon>Apocrita</taxon>
        <taxon>Aculeata</taxon>
        <taxon>Formicoidea</taxon>
        <taxon>Formicidae</taxon>
        <taxon>Myrmicinae</taxon>
        <taxon>Atta</taxon>
    </lineage>
</organism>
<feature type="compositionally biased region" description="Polar residues" evidence="1">
    <location>
        <begin position="72"/>
        <end position="81"/>
    </location>
</feature>
<dbReference type="PANTHER" id="PTHR32094:SF5">
    <property type="entry name" value="FANCONI ANEMIA GROUP E PROTEIN"/>
    <property type="match status" value="1"/>
</dbReference>
<feature type="region of interest" description="Disordered" evidence="1">
    <location>
        <begin position="49"/>
        <end position="87"/>
    </location>
</feature>
<dbReference type="KEGG" id="acep:105623949"/>
<dbReference type="GO" id="GO:0043240">
    <property type="term" value="C:Fanconi anaemia nuclear complex"/>
    <property type="evidence" value="ECO:0007669"/>
    <property type="project" value="InterPro"/>
</dbReference>
<evidence type="ECO:0000256" key="1">
    <source>
        <dbReference type="SAM" id="MobiDB-lite"/>
    </source>
</evidence>
<protein>
    <submittedName>
        <fullName evidence="2">Uncharacterized protein</fullName>
    </submittedName>
</protein>
<evidence type="ECO:0000313" key="3">
    <source>
        <dbReference type="Proteomes" id="UP000005205"/>
    </source>
</evidence>
<dbReference type="EnsemblMetazoa" id="XM_012205318.1">
    <property type="protein sequence ID" value="XP_012060708.1"/>
    <property type="gene ID" value="LOC105623949"/>
</dbReference>
<reference evidence="2" key="2">
    <citation type="submission" date="2016-04" db="UniProtKB">
        <authorList>
            <consortium name="EnsemblMetazoa"/>
        </authorList>
    </citation>
    <scope>IDENTIFICATION</scope>
</reference>
<dbReference type="Proteomes" id="UP000005205">
    <property type="component" value="Unassembled WGS sequence"/>
</dbReference>
<dbReference type="OrthoDB" id="6488317at2759"/>
<keyword evidence="3" id="KW-1185">Reference proteome</keyword>
<proteinExistence type="predicted"/>
<feature type="compositionally biased region" description="Acidic residues" evidence="1">
    <location>
        <begin position="58"/>
        <end position="71"/>
    </location>
</feature>
<gene>
    <name evidence="2" type="primary">105623949</name>
</gene>
<dbReference type="eggNOG" id="ENOG502QUKH">
    <property type="taxonomic scope" value="Eukaryota"/>
</dbReference>
<dbReference type="InterPro" id="IPR039685">
    <property type="entry name" value="FANCE"/>
</dbReference>
<dbReference type="AlphaFoldDB" id="A0A158NT50"/>
<dbReference type="InParanoid" id="A0A158NT50"/>
<evidence type="ECO:0000313" key="2">
    <source>
        <dbReference type="EnsemblMetazoa" id="XP_012060708.1"/>
    </source>
</evidence>